<proteinExistence type="predicted"/>
<sequence>MKKKLFIFFILTILFVLAIKKYDTKPVSHLINVPLENQNSDEKLGNGCEITALSMLLKYEGYKVNKNELAEILEYVPVKIDANTYGNPRDGFVGNIYGGLDAMGVFVEPIAKVAKTIVKKEKEIVFGEEIPFSKIEDQVKNGNPVWVLTTIDYQIPQPDDLFIWHTTKGEVQVNRLCHSVVITGVDDTHVYVNDPYGKKNKSVPKSRFIKTYKSMNEQALYFNQ</sequence>
<dbReference type="RefSeq" id="WP_010767348.1">
    <property type="nucleotide sequence ID" value="NZ_ASWE01000004.1"/>
</dbReference>
<dbReference type="EMBL" id="AJAT01000009">
    <property type="protein sequence ID" value="EOL47144.1"/>
    <property type="molecule type" value="Genomic_DNA"/>
</dbReference>
<keyword evidence="3" id="KW-1185">Reference proteome</keyword>
<comment type="caution">
    <text evidence="2">The sequence shown here is derived from an EMBL/GenBank/DDBJ whole genome shotgun (WGS) entry which is preliminary data.</text>
</comment>
<dbReference type="PANTHER" id="PTHR37806">
    <property type="entry name" value="LMO0724 PROTEIN"/>
    <property type="match status" value="1"/>
</dbReference>
<dbReference type="PATRIC" id="fig|1158610.3.peg.649"/>
<accession>R3TZV6</accession>
<organism evidence="2 3">
    <name type="scientific">Enterococcus phoeniculicola ATCC BAA-412</name>
    <dbReference type="NCBI Taxonomy" id="1158610"/>
    <lineage>
        <taxon>Bacteria</taxon>
        <taxon>Bacillati</taxon>
        <taxon>Bacillota</taxon>
        <taxon>Bacilli</taxon>
        <taxon>Lactobacillales</taxon>
        <taxon>Enterococcaceae</taxon>
        <taxon>Enterococcus</taxon>
    </lineage>
</organism>
<dbReference type="InterPro" id="IPR039564">
    <property type="entry name" value="Peptidase_C39-like"/>
</dbReference>
<dbReference type="Pfam" id="PF13529">
    <property type="entry name" value="Peptidase_C39_2"/>
    <property type="match status" value="1"/>
</dbReference>
<evidence type="ECO:0000259" key="1">
    <source>
        <dbReference type="Pfam" id="PF13529"/>
    </source>
</evidence>
<dbReference type="InterPro" id="IPR016997">
    <property type="entry name" value="UCP032442"/>
</dbReference>
<dbReference type="PANTHER" id="PTHR37806:SF1">
    <property type="entry name" value="PEPTIDASE C39-LIKE DOMAIN-CONTAINING PROTEIN"/>
    <property type="match status" value="1"/>
</dbReference>
<gene>
    <name evidence="2" type="ORF">UC3_00675</name>
</gene>
<protein>
    <recommendedName>
        <fullName evidence="1">Peptidase C39-like domain-containing protein</fullName>
    </recommendedName>
</protein>
<dbReference type="OrthoDB" id="1164310at2"/>
<dbReference type="Proteomes" id="UP000013785">
    <property type="component" value="Unassembled WGS sequence"/>
</dbReference>
<name>R3TZV6_9ENTE</name>
<evidence type="ECO:0000313" key="3">
    <source>
        <dbReference type="Proteomes" id="UP000013785"/>
    </source>
</evidence>
<feature type="domain" description="Peptidase C39-like" evidence="1">
    <location>
        <begin position="31"/>
        <end position="196"/>
    </location>
</feature>
<evidence type="ECO:0000313" key="2">
    <source>
        <dbReference type="EMBL" id="EOL47144.1"/>
    </source>
</evidence>
<dbReference type="STRING" id="154621.RV11_GL002666"/>
<dbReference type="PIRSF" id="PIRSF032442">
    <property type="entry name" value="UCP032442"/>
    <property type="match status" value="1"/>
</dbReference>
<dbReference type="Gene3D" id="3.90.70.10">
    <property type="entry name" value="Cysteine proteinases"/>
    <property type="match status" value="1"/>
</dbReference>
<dbReference type="HOGENOM" id="CLU_067297_0_1_9"/>
<reference evidence="2 3" key="1">
    <citation type="submission" date="2013-02" db="EMBL/GenBank/DDBJ databases">
        <title>The Genome Sequence of Enterococcus phoeniculicola BAA-412.</title>
        <authorList>
            <consortium name="The Broad Institute Genome Sequencing Platform"/>
            <consortium name="The Broad Institute Genome Sequencing Center for Infectious Disease"/>
            <person name="Earl A.M."/>
            <person name="Gilmore M.S."/>
            <person name="Lebreton F."/>
            <person name="Walker B."/>
            <person name="Young S.K."/>
            <person name="Zeng Q."/>
            <person name="Gargeya S."/>
            <person name="Fitzgerald M."/>
            <person name="Haas B."/>
            <person name="Abouelleil A."/>
            <person name="Alvarado L."/>
            <person name="Arachchi H.M."/>
            <person name="Berlin A.M."/>
            <person name="Chapman S.B."/>
            <person name="Dewar J."/>
            <person name="Goldberg J."/>
            <person name="Griggs A."/>
            <person name="Gujja S."/>
            <person name="Hansen M."/>
            <person name="Howarth C."/>
            <person name="Imamovic A."/>
            <person name="Larimer J."/>
            <person name="McCowan C."/>
            <person name="Murphy C."/>
            <person name="Neiman D."/>
            <person name="Pearson M."/>
            <person name="Priest M."/>
            <person name="Roberts A."/>
            <person name="Saif S."/>
            <person name="Shea T."/>
            <person name="Sisk P."/>
            <person name="Sykes S."/>
            <person name="Wortman J."/>
            <person name="Nusbaum C."/>
            <person name="Birren B."/>
        </authorList>
    </citation>
    <scope>NUCLEOTIDE SEQUENCE [LARGE SCALE GENOMIC DNA]</scope>
    <source>
        <strain evidence="2 3">ATCC BAA-412</strain>
    </source>
</reference>
<dbReference type="AlphaFoldDB" id="R3TZV6"/>
<dbReference type="eggNOG" id="COG4990">
    <property type="taxonomic scope" value="Bacteria"/>
</dbReference>